<dbReference type="SUPFAM" id="SSF48452">
    <property type="entry name" value="TPR-like"/>
    <property type="match status" value="1"/>
</dbReference>
<dbReference type="InterPro" id="IPR000780">
    <property type="entry name" value="CheR_MeTrfase"/>
</dbReference>
<dbReference type="SUPFAM" id="SSF53335">
    <property type="entry name" value="S-adenosyl-L-methionine-dependent methyltransferases"/>
    <property type="match status" value="1"/>
</dbReference>
<dbReference type="Gene3D" id="3.40.50.150">
    <property type="entry name" value="Vaccinia Virus protein VP39"/>
    <property type="match status" value="1"/>
</dbReference>
<dbReference type="PROSITE" id="PS50005">
    <property type="entry name" value="TPR"/>
    <property type="match status" value="1"/>
</dbReference>
<proteinExistence type="predicted"/>
<dbReference type="PROSITE" id="PS50123">
    <property type="entry name" value="CHER"/>
    <property type="match status" value="1"/>
</dbReference>
<evidence type="ECO:0000256" key="3">
    <source>
        <dbReference type="ARBA" id="ARBA00022691"/>
    </source>
</evidence>
<evidence type="ECO:0000313" key="7">
    <source>
        <dbReference type="Proteomes" id="UP001160301"/>
    </source>
</evidence>
<reference evidence="6 7" key="1">
    <citation type="submission" date="2023-04" db="EMBL/GenBank/DDBJ databases">
        <title>The genome sequence of Polyangium sorediatum DSM14670.</title>
        <authorList>
            <person name="Zhang X."/>
        </authorList>
    </citation>
    <scope>NUCLEOTIDE SEQUENCE [LARGE SCALE GENOMIC DNA]</scope>
    <source>
        <strain evidence="6 7">DSM 14670</strain>
    </source>
</reference>
<evidence type="ECO:0000256" key="4">
    <source>
        <dbReference type="PROSITE-ProRule" id="PRU00339"/>
    </source>
</evidence>
<dbReference type="PANTHER" id="PTHR24422:SF19">
    <property type="entry name" value="CHEMOTAXIS PROTEIN METHYLTRANSFERASE"/>
    <property type="match status" value="1"/>
</dbReference>
<evidence type="ECO:0000313" key="6">
    <source>
        <dbReference type="EMBL" id="MDI1435192.1"/>
    </source>
</evidence>
<feature type="domain" description="CheR-type methyltransferase" evidence="5">
    <location>
        <begin position="16"/>
        <end position="253"/>
    </location>
</feature>
<dbReference type="RefSeq" id="WP_136972789.1">
    <property type="nucleotide sequence ID" value="NZ_JARZHI010000054.1"/>
</dbReference>
<keyword evidence="4" id="KW-0802">TPR repeat</keyword>
<evidence type="ECO:0000256" key="2">
    <source>
        <dbReference type="ARBA" id="ARBA00022679"/>
    </source>
</evidence>
<keyword evidence="2" id="KW-0808">Transferase</keyword>
<protein>
    <submittedName>
        <fullName evidence="6">CheR family methyltransferase</fullName>
    </submittedName>
</protein>
<dbReference type="SMART" id="SM00138">
    <property type="entry name" value="MeTrc"/>
    <property type="match status" value="1"/>
</dbReference>
<comment type="caution">
    <text evidence="6">The sequence shown here is derived from an EMBL/GenBank/DDBJ whole genome shotgun (WGS) entry which is preliminary data.</text>
</comment>
<dbReference type="PANTHER" id="PTHR24422">
    <property type="entry name" value="CHEMOTAXIS PROTEIN METHYLTRANSFERASE"/>
    <property type="match status" value="1"/>
</dbReference>
<accession>A0ABT6P3K0</accession>
<evidence type="ECO:0000259" key="5">
    <source>
        <dbReference type="PROSITE" id="PS50123"/>
    </source>
</evidence>
<dbReference type="GO" id="GO:0032259">
    <property type="term" value="P:methylation"/>
    <property type="evidence" value="ECO:0007669"/>
    <property type="project" value="UniProtKB-KW"/>
</dbReference>
<dbReference type="PRINTS" id="PR00996">
    <property type="entry name" value="CHERMTFRASE"/>
</dbReference>
<keyword evidence="3" id="KW-0949">S-adenosyl-L-methionine</keyword>
<dbReference type="Pfam" id="PF01739">
    <property type="entry name" value="CheR"/>
    <property type="match status" value="1"/>
</dbReference>
<dbReference type="CDD" id="cd02440">
    <property type="entry name" value="AdoMet_MTases"/>
    <property type="match status" value="1"/>
</dbReference>
<feature type="repeat" description="TPR" evidence="4">
    <location>
        <begin position="371"/>
        <end position="404"/>
    </location>
</feature>
<dbReference type="InterPro" id="IPR029063">
    <property type="entry name" value="SAM-dependent_MTases_sf"/>
</dbReference>
<evidence type="ECO:0000256" key="1">
    <source>
        <dbReference type="ARBA" id="ARBA00022603"/>
    </source>
</evidence>
<dbReference type="InterPro" id="IPR022642">
    <property type="entry name" value="CheR_C"/>
</dbReference>
<dbReference type="GO" id="GO:0008168">
    <property type="term" value="F:methyltransferase activity"/>
    <property type="evidence" value="ECO:0007669"/>
    <property type="project" value="UniProtKB-KW"/>
</dbReference>
<keyword evidence="1 6" id="KW-0489">Methyltransferase</keyword>
<gene>
    <name evidence="6" type="ORF">QHF89_37170</name>
</gene>
<name>A0ABT6P3K0_9BACT</name>
<sequence>MARAEDRRAPDPGVVRRLGDLVRARTRLQMRPRNLEIIERVAERRAAERGAPADAYLEHVILSHDIAELEPFIAELTVGETHFFRGPPQFEALRSEIVPSLVHKRRKERVITALSAGCSTGEEAYSLAIVLREAAMNEGMRVEVTGIDLNPRSLQKAESARYSAWSLRDMPEVVRRQYFRTEGDFWHLSEDVRRLVRFRRFGLTEGPLVSVFPRGFDLILCQNVLYYLEPDARPEVIASLAAALAPGGVLMFGPVDHAGDVPGCRAVHVGEVVVHERFGPVSVPPSSPRGRRYALLSIPPAPLPALRTEGVPAFPVAAVTPPPVVPEPAPAPLTSSAPPSLASAFAHADAGNLEAALAELEALLEEEPEEPRAHLLEGLLLVELGGFEAALDAFRRCVYLDPSMMLAHAGAAVAGLRLGRPDLVERHAARLRALTVARGKGVDAPIEGWDGMTVGRLLRLFRDTEIQ</sequence>
<dbReference type="EMBL" id="JARZHI010000054">
    <property type="protein sequence ID" value="MDI1435192.1"/>
    <property type="molecule type" value="Genomic_DNA"/>
</dbReference>
<dbReference type="InterPro" id="IPR011990">
    <property type="entry name" value="TPR-like_helical_dom_sf"/>
</dbReference>
<dbReference type="InterPro" id="IPR050903">
    <property type="entry name" value="Bact_Chemotaxis_MeTrfase"/>
</dbReference>
<dbReference type="Gene3D" id="1.25.40.10">
    <property type="entry name" value="Tetratricopeptide repeat domain"/>
    <property type="match status" value="1"/>
</dbReference>
<dbReference type="InterPro" id="IPR019734">
    <property type="entry name" value="TPR_rpt"/>
</dbReference>
<keyword evidence="7" id="KW-1185">Reference proteome</keyword>
<dbReference type="Pfam" id="PF13432">
    <property type="entry name" value="TPR_16"/>
    <property type="match status" value="1"/>
</dbReference>
<organism evidence="6 7">
    <name type="scientific">Polyangium sorediatum</name>
    <dbReference type="NCBI Taxonomy" id="889274"/>
    <lineage>
        <taxon>Bacteria</taxon>
        <taxon>Pseudomonadati</taxon>
        <taxon>Myxococcota</taxon>
        <taxon>Polyangia</taxon>
        <taxon>Polyangiales</taxon>
        <taxon>Polyangiaceae</taxon>
        <taxon>Polyangium</taxon>
    </lineage>
</organism>
<dbReference type="Proteomes" id="UP001160301">
    <property type="component" value="Unassembled WGS sequence"/>
</dbReference>